<evidence type="ECO:0000313" key="12">
    <source>
        <dbReference type="Proteomes" id="UP001176517"/>
    </source>
</evidence>
<evidence type="ECO:0000256" key="2">
    <source>
        <dbReference type="ARBA" id="ARBA00010703"/>
    </source>
</evidence>
<evidence type="ECO:0000256" key="7">
    <source>
        <dbReference type="ARBA" id="ARBA00022691"/>
    </source>
</evidence>
<dbReference type="Proteomes" id="UP001176517">
    <property type="component" value="Unassembled WGS sequence"/>
</dbReference>
<keyword evidence="6 11" id="KW-0808">Transferase</keyword>
<keyword evidence="7" id="KW-0949">S-adenosyl-L-methionine</keyword>
<proteinExistence type="inferred from homology"/>
<accession>A0AAN6GX97</accession>
<evidence type="ECO:0000256" key="3">
    <source>
        <dbReference type="ARBA" id="ARBA00012834"/>
    </source>
</evidence>
<feature type="compositionally biased region" description="Low complexity" evidence="10">
    <location>
        <begin position="84"/>
        <end position="96"/>
    </location>
</feature>
<keyword evidence="5 11" id="KW-0489">Methyltransferase</keyword>
<gene>
    <name evidence="11" type="primary">PPM1</name>
    <name evidence="11" type="ORF">OC846_000269</name>
</gene>
<protein>
    <recommendedName>
        <fullName evidence="4">Leucine carboxyl methyltransferase 1</fullName>
        <ecNumber evidence="3">2.1.1.233</ecNumber>
    </recommendedName>
    <alternativeName>
        <fullName evidence="8">Protein phosphatase methyltransferase 1</fullName>
    </alternativeName>
    <alternativeName>
        <fullName evidence="9">[Phosphatase 2A protein]-leucine-carboxy methyltransferase 1</fullName>
    </alternativeName>
</protein>
<dbReference type="SUPFAM" id="SSF53335">
    <property type="entry name" value="S-adenosyl-L-methionine-dependent methyltransferases"/>
    <property type="match status" value="1"/>
</dbReference>
<dbReference type="Gene3D" id="3.40.50.150">
    <property type="entry name" value="Vaccinia Virus protein VP39"/>
    <property type="match status" value="1"/>
</dbReference>
<dbReference type="GO" id="GO:0032259">
    <property type="term" value="P:methylation"/>
    <property type="evidence" value="ECO:0007669"/>
    <property type="project" value="UniProtKB-KW"/>
</dbReference>
<feature type="region of interest" description="Disordered" evidence="10">
    <location>
        <begin position="1"/>
        <end position="97"/>
    </location>
</feature>
<comment type="catalytic activity">
    <reaction evidence="1">
        <text>[phosphatase 2A protein]-C-terminal L-leucine + S-adenosyl-L-methionine = [phosphatase 2A protein]-C-terminal L-leucine methyl ester + S-adenosyl-L-homocysteine</text>
        <dbReference type="Rhea" id="RHEA:48544"/>
        <dbReference type="Rhea" id="RHEA-COMP:12134"/>
        <dbReference type="Rhea" id="RHEA-COMP:12135"/>
        <dbReference type="ChEBI" id="CHEBI:57856"/>
        <dbReference type="ChEBI" id="CHEBI:59789"/>
        <dbReference type="ChEBI" id="CHEBI:90516"/>
        <dbReference type="ChEBI" id="CHEBI:90517"/>
        <dbReference type="EC" id="2.1.1.233"/>
    </reaction>
</comment>
<evidence type="ECO:0000256" key="5">
    <source>
        <dbReference type="ARBA" id="ARBA00022603"/>
    </source>
</evidence>
<dbReference type="AlphaFoldDB" id="A0AAN6GX97"/>
<dbReference type="PANTHER" id="PTHR13600:SF21">
    <property type="entry name" value="LEUCINE CARBOXYL METHYLTRANSFERASE 1"/>
    <property type="match status" value="1"/>
</dbReference>
<sequence length="443" mass="47556">MDRTGSVGPGHGLIGSAPPLRNPLAAAAEEEDLDPSARRRQQQLQAQQDALALRDERMPPAPSSAGPSSRLTLGAPRMRKAPGSSSSSSTTSFVSSDAAVRATDSDALISRLSALDAGYLDPDPFASLFLLPVDAPGAAHTKALTTRRPPVLNIGTYLRCSALDRVISTLLKQSGQVEDGAGLHIISIGAGSDSRFWRLQSDPALRGRLAHYTELDFKEITKAKIHSIQRSNILQDVIMSSNQGSSTGPSIEVEAGVLKSRRYSLFPCDLRTLAQEKKAPTATDNEGSTETATAEQIRAHIRTMSKGKQRQCDNVDDAMGVDQNNTEGQGVDWRPNEAIGRCPRRRPKTLILAECVLAYLEPRDADALLSWFATLAAPSLEDDGRATREGSDVMVLSFDMCVEGSGRGDREGGGRFGRMMLQNIEHSVGSHKTIRSDLVGCGN</sequence>
<evidence type="ECO:0000256" key="10">
    <source>
        <dbReference type="SAM" id="MobiDB-lite"/>
    </source>
</evidence>
<dbReference type="EC" id="2.1.1.233" evidence="3"/>
<evidence type="ECO:0000256" key="8">
    <source>
        <dbReference type="ARBA" id="ARBA00029681"/>
    </source>
</evidence>
<dbReference type="EMBL" id="JAPDMZ010000003">
    <property type="protein sequence ID" value="KAK0557702.1"/>
    <property type="molecule type" value="Genomic_DNA"/>
</dbReference>
<evidence type="ECO:0000313" key="11">
    <source>
        <dbReference type="EMBL" id="KAK0557702.1"/>
    </source>
</evidence>
<feature type="compositionally biased region" description="Low complexity" evidence="10">
    <location>
        <begin position="42"/>
        <end position="51"/>
    </location>
</feature>
<reference evidence="11" key="1">
    <citation type="journal article" date="2023" name="PhytoFront">
        <title>Draft Genome Resources of Seven Strains of Tilletia horrida, Causal Agent of Kernel Smut of Rice.</title>
        <authorList>
            <person name="Khanal S."/>
            <person name="Antony Babu S."/>
            <person name="Zhou X.G."/>
        </authorList>
    </citation>
    <scope>NUCLEOTIDE SEQUENCE</scope>
    <source>
        <strain evidence="11">TX6</strain>
    </source>
</reference>
<dbReference type="PANTHER" id="PTHR13600">
    <property type="entry name" value="LEUCINE CARBOXYL METHYLTRANSFERASE"/>
    <property type="match status" value="1"/>
</dbReference>
<name>A0AAN6GX97_9BASI</name>
<dbReference type="InterPro" id="IPR007213">
    <property type="entry name" value="Ppm1/Ppm2/Tcmp"/>
</dbReference>
<evidence type="ECO:0000256" key="6">
    <source>
        <dbReference type="ARBA" id="ARBA00022679"/>
    </source>
</evidence>
<organism evidence="11 12">
    <name type="scientific">Tilletia horrida</name>
    <dbReference type="NCBI Taxonomy" id="155126"/>
    <lineage>
        <taxon>Eukaryota</taxon>
        <taxon>Fungi</taxon>
        <taxon>Dikarya</taxon>
        <taxon>Basidiomycota</taxon>
        <taxon>Ustilaginomycotina</taxon>
        <taxon>Exobasidiomycetes</taxon>
        <taxon>Tilletiales</taxon>
        <taxon>Tilletiaceae</taxon>
        <taxon>Tilletia</taxon>
    </lineage>
</organism>
<keyword evidence="12" id="KW-1185">Reference proteome</keyword>
<evidence type="ECO:0000256" key="4">
    <source>
        <dbReference type="ARBA" id="ARBA00017497"/>
    </source>
</evidence>
<dbReference type="Pfam" id="PF04072">
    <property type="entry name" value="LCM"/>
    <property type="match status" value="1"/>
</dbReference>
<comment type="similarity">
    <text evidence="2">Belongs to the methyltransferase superfamily. LCMT family.</text>
</comment>
<dbReference type="GO" id="GO:0018423">
    <property type="term" value="F:protein C-terminal leucine carboxyl O-methyltransferase activity"/>
    <property type="evidence" value="ECO:0007669"/>
    <property type="project" value="UniProtKB-EC"/>
</dbReference>
<comment type="caution">
    <text evidence="11">The sequence shown here is derived from an EMBL/GenBank/DDBJ whole genome shotgun (WGS) entry which is preliminary data.</text>
</comment>
<dbReference type="InterPro" id="IPR016651">
    <property type="entry name" value="LCMT1"/>
</dbReference>
<dbReference type="InterPro" id="IPR029063">
    <property type="entry name" value="SAM-dependent_MTases_sf"/>
</dbReference>
<evidence type="ECO:0000256" key="1">
    <source>
        <dbReference type="ARBA" id="ARBA00000724"/>
    </source>
</evidence>
<evidence type="ECO:0000256" key="9">
    <source>
        <dbReference type="ARBA" id="ARBA00032526"/>
    </source>
</evidence>